<evidence type="ECO:0000259" key="2">
    <source>
        <dbReference type="Pfam" id="PF01755"/>
    </source>
</evidence>
<dbReference type="SUPFAM" id="SSF53448">
    <property type="entry name" value="Nucleotide-diphospho-sugar transferases"/>
    <property type="match status" value="1"/>
</dbReference>
<feature type="transmembrane region" description="Helical" evidence="1">
    <location>
        <begin position="293"/>
        <end position="314"/>
    </location>
</feature>
<name>A0A6C0DZW3_9ZZZZ</name>
<evidence type="ECO:0000313" key="3">
    <source>
        <dbReference type="EMBL" id="QHT22427.1"/>
    </source>
</evidence>
<dbReference type="Pfam" id="PF01755">
    <property type="entry name" value="Glyco_transf_25"/>
    <property type="match status" value="1"/>
</dbReference>
<dbReference type="InterPro" id="IPR029044">
    <property type="entry name" value="Nucleotide-diphossugar_trans"/>
</dbReference>
<sequence length="320" mass="37156">MDSYIISLNNPVNLINKVKEFNINPILINGVKGSELSNEETEYNVNDDLFSLINPKSSLGCAMSHLKSWKQFLSSNKNSALFLEDDAIFENNFKVNLTNVLKNTPDDFDILYLGCFFCDKQYNSLTFKVNDYFGKYKDEIIINDYVKIPQIFFAAHSYILSKKGAEKLIKLFEQNLYYHVDFMILQEFYNDNLIVYCSRNRLVYQTSSSNITSSENVSSKHPVLIEYILKPYEVDKHLSFNYFKNVSIFRIGNINCNFMTILFFIIGIILLFFKVDVKLLTLIYLSLSAYDIYLFNDINMIILHGILLILPSTIKEANKI</sequence>
<feature type="domain" description="Glycosyl transferase family 25" evidence="2">
    <location>
        <begin position="3"/>
        <end position="184"/>
    </location>
</feature>
<proteinExistence type="predicted"/>
<dbReference type="InterPro" id="IPR002654">
    <property type="entry name" value="Glyco_trans_25"/>
</dbReference>
<evidence type="ECO:0000256" key="1">
    <source>
        <dbReference type="SAM" id="Phobius"/>
    </source>
</evidence>
<dbReference type="AlphaFoldDB" id="A0A6C0DZW3"/>
<accession>A0A6C0DZW3</accession>
<dbReference type="EMBL" id="MN739709">
    <property type="protein sequence ID" value="QHT22427.1"/>
    <property type="molecule type" value="Genomic_DNA"/>
</dbReference>
<protein>
    <recommendedName>
        <fullName evidence="2">Glycosyl transferase family 25 domain-containing protein</fullName>
    </recommendedName>
</protein>
<keyword evidence="1" id="KW-0472">Membrane</keyword>
<reference evidence="3" key="1">
    <citation type="journal article" date="2020" name="Nature">
        <title>Giant virus diversity and host interactions through global metagenomics.</title>
        <authorList>
            <person name="Schulz F."/>
            <person name="Roux S."/>
            <person name="Paez-Espino D."/>
            <person name="Jungbluth S."/>
            <person name="Walsh D.A."/>
            <person name="Denef V.J."/>
            <person name="McMahon K.D."/>
            <person name="Konstantinidis K.T."/>
            <person name="Eloe-Fadrosh E.A."/>
            <person name="Kyrpides N.C."/>
            <person name="Woyke T."/>
        </authorList>
    </citation>
    <scope>NUCLEOTIDE SEQUENCE</scope>
    <source>
        <strain evidence="3">GVMAG-M-3300023179-111</strain>
    </source>
</reference>
<feature type="transmembrane region" description="Helical" evidence="1">
    <location>
        <begin position="254"/>
        <end position="273"/>
    </location>
</feature>
<keyword evidence="1" id="KW-1133">Transmembrane helix</keyword>
<keyword evidence="1" id="KW-0812">Transmembrane</keyword>
<organism evidence="3">
    <name type="scientific">viral metagenome</name>
    <dbReference type="NCBI Taxonomy" id="1070528"/>
    <lineage>
        <taxon>unclassified sequences</taxon>
        <taxon>metagenomes</taxon>
        <taxon>organismal metagenomes</taxon>
    </lineage>
</organism>